<feature type="DNA-binding region" description="H-T-H motif" evidence="4">
    <location>
        <begin position="40"/>
        <end position="59"/>
    </location>
</feature>
<evidence type="ECO:0000313" key="9">
    <source>
        <dbReference type="Proteomes" id="UP001183604"/>
    </source>
</evidence>
<evidence type="ECO:0000256" key="2">
    <source>
        <dbReference type="ARBA" id="ARBA00023125"/>
    </source>
</evidence>
<feature type="domain" description="HTH tetR-type" evidence="5">
    <location>
        <begin position="17"/>
        <end position="77"/>
    </location>
</feature>
<comment type="caution">
    <text evidence="6">The sequence shown here is derived from an EMBL/GenBank/DDBJ whole genome shotgun (WGS) entry which is preliminary data.</text>
</comment>
<dbReference type="GO" id="GO:0000976">
    <property type="term" value="F:transcription cis-regulatory region binding"/>
    <property type="evidence" value="ECO:0007669"/>
    <property type="project" value="TreeGrafter"/>
</dbReference>
<dbReference type="AlphaFoldDB" id="A0A9X3PQU3"/>
<dbReference type="Gene3D" id="1.10.357.10">
    <property type="entry name" value="Tetracycline Repressor, domain 2"/>
    <property type="match status" value="1"/>
</dbReference>
<protein>
    <submittedName>
        <fullName evidence="6 7">AcrR family transcriptional regulator</fullName>
    </submittedName>
</protein>
<dbReference type="InterPro" id="IPR050109">
    <property type="entry name" value="HTH-type_TetR-like_transc_reg"/>
</dbReference>
<dbReference type="InterPro" id="IPR009057">
    <property type="entry name" value="Homeodomain-like_sf"/>
</dbReference>
<dbReference type="InterPro" id="IPR041669">
    <property type="entry name" value="TetR_C_15"/>
</dbReference>
<dbReference type="Proteomes" id="UP001183604">
    <property type="component" value="Unassembled WGS sequence"/>
</dbReference>
<dbReference type="InterPro" id="IPR023772">
    <property type="entry name" value="DNA-bd_HTH_TetR-type_CS"/>
</dbReference>
<dbReference type="PROSITE" id="PS50977">
    <property type="entry name" value="HTH_TETR_2"/>
    <property type="match status" value="1"/>
</dbReference>
<keyword evidence="2 4" id="KW-0238">DNA-binding</keyword>
<dbReference type="Proteomes" id="UP001145799">
    <property type="component" value="Unassembled WGS sequence"/>
</dbReference>
<dbReference type="InterPro" id="IPR001647">
    <property type="entry name" value="HTH_TetR"/>
</dbReference>
<evidence type="ECO:0000313" key="7">
    <source>
        <dbReference type="EMBL" id="MDR7336672.1"/>
    </source>
</evidence>
<accession>A0A9X3PQU3</accession>
<dbReference type="PROSITE" id="PS01081">
    <property type="entry name" value="HTH_TETR_1"/>
    <property type="match status" value="1"/>
</dbReference>
<evidence type="ECO:0000256" key="3">
    <source>
        <dbReference type="ARBA" id="ARBA00023163"/>
    </source>
</evidence>
<dbReference type="GO" id="GO:0003700">
    <property type="term" value="F:DNA-binding transcription factor activity"/>
    <property type="evidence" value="ECO:0007669"/>
    <property type="project" value="TreeGrafter"/>
</dbReference>
<proteinExistence type="predicted"/>
<keyword evidence="1" id="KW-0805">Transcription regulation</keyword>
<evidence type="ECO:0000256" key="1">
    <source>
        <dbReference type="ARBA" id="ARBA00023015"/>
    </source>
</evidence>
<dbReference type="SUPFAM" id="SSF46689">
    <property type="entry name" value="Homeodomain-like"/>
    <property type="match status" value="1"/>
</dbReference>
<gene>
    <name evidence="7" type="ORF">J2S69_000391</name>
    <name evidence="6" type="ORF">O2L01_21390</name>
</gene>
<name>A0A9X3PQU3_9ACTN</name>
<reference evidence="6" key="1">
    <citation type="submission" date="2022-12" db="EMBL/GenBank/DDBJ databases">
        <title>Gycomyces niveus sp.nov., a novel actinomycete isolated from soil in Shouguang.</title>
        <authorList>
            <person name="Yang X."/>
        </authorList>
    </citation>
    <scope>NUCLEOTIDE SEQUENCE</scope>
    <source>
        <strain evidence="6">DSM 44724</strain>
    </source>
</reference>
<dbReference type="PANTHER" id="PTHR30055">
    <property type="entry name" value="HTH-TYPE TRANSCRIPTIONAL REGULATOR RUTR"/>
    <property type="match status" value="1"/>
</dbReference>
<sequence length="209" mass="22787">MTEDTEKPSRKRQARGEKRIAELLDAAERVFAAKGFKGATTNAIAAEAGASPGTLYQFFKNKEAIAEALTARYVERLRAAHGEAFDLSVADLPLNVMLDRILDPLIAFDRANPGFYALLADPHTSPDLVGAKRPAQAVMFDRLDAILERKAHGQPPEQRRRTAEVAVHLFRGLLPLIMAASEEDLPAVITEVKRALGAYLDGALADADR</sequence>
<dbReference type="PRINTS" id="PR00455">
    <property type="entry name" value="HTHTETR"/>
</dbReference>
<reference evidence="7 9" key="2">
    <citation type="submission" date="2023-07" db="EMBL/GenBank/DDBJ databases">
        <title>Sequencing the genomes of 1000 actinobacteria strains.</title>
        <authorList>
            <person name="Klenk H.-P."/>
        </authorList>
    </citation>
    <scope>NUCLEOTIDE SEQUENCE [LARGE SCALE GENOMIC DNA]</scope>
    <source>
        <strain evidence="7 9">DSM 44724</strain>
    </source>
</reference>
<dbReference type="EMBL" id="JAVDYD010000001">
    <property type="protein sequence ID" value="MDR7336672.1"/>
    <property type="molecule type" value="Genomic_DNA"/>
</dbReference>
<keyword evidence="9" id="KW-1185">Reference proteome</keyword>
<organism evidence="6 8">
    <name type="scientific">Glycomyces lechevalierae</name>
    <dbReference type="NCBI Taxonomy" id="256034"/>
    <lineage>
        <taxon>Bacteria</taxon>
        <taxon>Bacillati</taxon>
        <taxon>Actinomycetota</taxon>
        <taxon>Actinomycetes</taxon>
        <taxon>Glycomycetales</taxon>
        <taxon>Glycomycetaceae</taxon>
        <taxon>Glycomyces</taxon>
    </lineage>
</organism>
<dbReference type="PANTHER" id="PTHR30055:SF234">
    <property type="entry name" value="HTH-TYPE TRANSCRIPTIONAL REGULATOR BETI"/>
    <property type="match status" value="1"/>
</dbReference>
<keyword evidence="3" id="KW-0804">Transcription</keyword>
<evidence type="ECO:0000313" key="6">
    <source>
        <dbReference type="EMBL" id="MDA1387562.1"/>
    </source>
</evidence>
<evidence type="ECO:0000313" key="8">
    <source>
        <dbReference type="Proteomes" id="UP001145799"/>
    </source>
</evidence>
<dbReference type="RefSeq" id="WP_270124067.1">
    <property type="nucleotide sequence ID" value="NZ_BAAAOM010000002.1"/>
</dbReference>
<evidence type="ECO:0000256" key="4">
    <source>
        <dbReference type="PROSITE-ProRule" id="PRU00335"/>
    </source>
</evidence>
<dbReference type="Pfam" id="PF17918">
    <property type="entry name" value="TetR_C_15"/>
    <property type="match status" value="1"/>
</dbReference>
<dbReference type="Pfam" id="PF00440">
    <property type="entry name" value="TetR_N"/>
    <property type="match status" value="1"/>
</dbReference>
<evidence type="ECO:0000259" key="5">
    <source>
        <dbReference type="PROSITE" id="PS50977"/>
    </source>
</evidence>
<dbReference type="EMBL" id="JAPZVQ010000017">
    <property type="protein sequence ID" value="MDA1387562.1"/>
    <property type="molecule type" value="Genomic_DNA"/>
</dbReference>